<gene>
    <name evidence="2" type="ORF">FA743_09830</name>
</gene>
<comment type="caution">
    <text evidence="2">The sequence shown here is derived from an EMBL/GenBank/DDBJ whole genome shotgun (WGS) entry which is preliminary data.</text>
</comment>
<proteinExistence type="predicted"/>
<dbReference type="Gene3D" id="2.170.16.10">
    <property type="entry name" value="Hedgehog/Intein (Hint) domain"/>
    <property type="match status" value="1"/>
</dbReference>
<organism evidence="2 3">
    <name type="scientific">Paracoccus gahaiensis</name>
    <dbReference type="NCBI Taxonomy" id="1706839"/>
    <lineage>
        <taxon>Bacteria</taxon>
        <taxon>Pseudomonadati</taxon>
        <taxon>Pseudomonadota</taxon>
        <taxon>Alphaproteobacteria</taxon>
        <taxon>Rhodobacterales</taxon>
        <taxon>Paracoccaceae</taxon>
        <taxon>Paracoccus</taxon>
    </lineage>
</organism>
<dbReference type="InterPro" id="IPR028992">
    <property type="entry name" value="Hedgehog/Intein_dom"/>
</dbReference>
<feature type="domain" description="Hedgehog/Intein (Hint)" evidence="1">
    <location>
        <begin position="198"/>
        <end position="344"/>
    </location>
</feature>
<accession>A0A4U0R9T3</accession>
<keyword evidence="3" id="KW-1185">Reference proteome</keyword>
<evidence type="ECO:0000313" key="3">
    <source>
        <dbReference type="Proteomes" id="UP000309747"/>
    </source>
</evidence>
<reference evidence="2 3" key="1">
    <citation type="submission" date="2019-04" db="EMBL/GenBank/DDBJ databases">
        <authorList>
            <person name="Li J."/>
        </authorList>
    </citation>
    <scope>NUCLEOTIDE SEQUENCE [LARGE SCALE GENOMIC DNA]</scope>
    <source>
        <strain evidence="2 3">KCTC 42687</strain>
    </source>
</reference>
<protein>
    <submittedName>
        <fullName evidence="2">Hint domain-containing protein</fullName>
    </submittedName>
</protein>
<name>A0A4U0R9T3_9RHOB</name>
<dbReference type="Pfam" id="PF13403">
    <property type="entry name" value="Hint_2"/>
    <property type="match status" value="1"/>
</dbReference>
<dbReference type="Proteomes" id="UP000309747">
    <property type="component" value="Unassembled WGS sequence"/>
</dbReference>
<dbReference type="RefSeq" id="WP_136885936.1">
    <property type="nucleotide sequence ID" value="NZ_SUNI01000007.1"/>
</dbReference>
<sequence>MPFLTQINGATIDLGAETPVVTLPPTGVLNSFGESREFEQYNVLDDGSSTTTQPGEYLAPIVGGEPIAGSYQGGVEFSNVGLNLGPVSVTSLIDIRATITVNQITGDYFIDQSGNVFIISEDPLDADNLTVSGSLTTTTAGLPATVSLPDVSLTEFVANNPLLAPNGVNGLLNQVVTTQTPDPDASLVIETDEIGALVCFAAGTDILTPSGYRSVEDLSVGDLVCTKDNGDVPISWIGSRNVTPAVLTAFPNFRPIRISAGALGAGLPSTDLMVSPQHRILIRSKIAQKMFGTNEVLVAAKQLLQIEGIDIAQDVDSVDYFHFMFDKHEVVIANGAETESMFTGPQALKSVSQAARAEIFALFPQLRDRDHAPQGARVLASGRMGRKLVSRHIQHRKVLV</sequence>
<dbReference type="EMBL" id="SUNI01000007">
    <property type="protein sequence ID" value="TJZ91767.1"/>
    <property type="molecule type" value="Genomic_DNA"/>
</dbReference>
<dbReference type="InterPro" id="IPR036844">
    <property type="entry name" value="Hint_dom_sf"/>
</dbReference>
<dbReference type="SUPFAM" id="SSF51294">
    <property type="entry name" value="Hedgehog/intein (Hint) domain"/>
    <property type="match status" value="1"/>
</dbReference>
<dbReference type="AlphaFoldDB" id="A0A4U0R9T3"/>
<evidence type="ECO:0000259" key="1">
    <source>
        <dbReference type="Pfam" id="PF13403"/>
    </source>
</evidence>
<evidence type="ECO:0000313" key="2">
    <source>
        <dbReference type="EMBL" id="TJZ91767.1"/>
    </source>
</evidence>
<dbReference type="OrthoDB" id="6305173at2"/>